<protein>
    <submittedName>
        <fullName evidence="4">Uncharacterized protein</fullName>
    </submittedName>
</protein>
<dbReference type="EMBL" id="FZNP01000001">
    <property type="protein sequence ID" value="SNR26367.1"/>
    <property type="molecule type" value="Genomic_DNA"/>
</dbReference>
<accession>A0A238UXA4</accession>
<reference evidence="5" key="1">
    <citation type="submission" date="2017-06" db="EMBL/GenBank/DDBJ databases">
        <authorList>
            <person name="Varghese N."/>
            <person name="Submissions S."/>
        </authorList>
    </citation>
    <scope>NUCLEOTIDE SEQUENCE [LARGE SCALE GENOMIC DNA]</scope>
    <source>
        <strain evidence="5">DSM 44485</strain>
    </source>
</reference>
<dbReference type="Pfam" id="PF19916">
    <property type="entry name" value="VMAP-M0"/>
    <property type="match status" value="1"/>
</dbReference>
<feature type="domain" description="Effector-associated" evidence="2">
    <location>
        <begin position="17"/>
        <end position="98"/>
    </location>
</feature>
<sequence>MSDVAWSLPFEDQSRLVRALWELETVRKRTSRDLCVSLLERRLGHPLPIARDDKDITDVWHLVDSCLSYPGAFHALIEIVEEFHRGSIPMGELRGLVEELLPEPLLRPKERRELDRLLRILGDPVSEAVEPATIRAIYWGVTGPSGPALAADPGDLWSVLAKLEDLTLSVEGIPPLVAFVEGLAAHAAGPAAAGLRAWADRLARRLGSERGLPPAPRREVPASRDARTRSYLVIELRRDGAVPDRYLASAWLQVDGEHGLMLRCDDEPIPLDRLPGLVKELLSENQHVANRPTPDLTLEFVLPVDMLGTPVDQLRITVDGLERRLGIEHPVVVRSLDRMRRPAYHHHWRRKWEWLRDNPHGAKVCWVTQPGQYGGESLYSMLLSEPSSVCMAMAFPPRTDGPDSVELRAALQAGAPIVTWCRRGRDPERFAQEFQELLDAGAMDLPDAVLALRRQALRTLDGDGGGAHLGLDLTLVFDDADRLPEPYVRLSAPA</sequence>
<evidence type="ECO:0000259" key="2">
    <source>
        <dbReference type="Pfam" id="PF19956"/>
    </source>
</evidence>
<dbReference type="AlphaFoldDB" id="A0A238UXA4"/>
<dbReference type="InterPro" id="IPR045450">
    <property type="entry name" value="VMAP_C"/>
</dbReference>
<dbReference type="Pfam" id="PF20028">
    <property type="entry name" value="VMAP-C"/>
    <property type="match status" value="1"/>
</dbReference>
<feature type="domain" description="vWA-MoxR associated protein C-terminal" evidence="3">
    <location>
        <begin position="244"/>
        <end position="480"/>
    </location>
</feature>
<dbReference type="Pfam" id="PF19956">
    <property type="entry name" value="EAD2"/>
    <property type="match status" value="1"/>
</dbReference>
<dbReference type="Proteomes" id="UP000198420">
    <property type="component" value="Unassembled WGS sequence"/>
</dbReference>
<dbReference type="InterPro" id="IPR045431">
    <property type="entry name" value="EAD2"/>
</dbReference>
<gene>
    <name evidence="4" type="ORF">SAMN06265355_101514</name>
</gene>
<evidence type="ECO:0000259" key="3">
    <source>
        <dbReference type="Pfam" id="PF20028"/>
    </source>
</evidence>
<dbReference type="OrthoDB" id="3867284at2"/>
<evidence type="ECO:0000313" key="4">
    <source>
        <dbReference type="EMBL" id="SNR26367.1"/>
    </source>
</evidence>
<dbReference type="InterPro" id="IPR045555">
    <property type="entry name" value="VMAP-M0"/>
</dbReference>
<evidence type="ECO:0000259" key="1">
    <source>
        <dbReference type="Pfam" id="PF19916"/>
    </source>
</evidence>
<dbReference type="RefSeq" id="WP_089309904.1">
    <property type="nucleotide sequence ID" value="NZ_FZNP01000001.1"/>
</dbReference>
<name>A0A238UXA4_9ACTN</name>
<organism evidence="4 5">
    <name type="scientific">Actinomadura mexicana</name>
    <dbReference type="NCBI Taxonomy" id="134959"/>
    <lineage>
        <taxon>Bacteria</taxon>
        <taxon>Bacillati</taxon>
        <taxon>Actinomycetota</taxon>
        <taxon>Actinomycetes</taxon>
        <taxon>Streptosporangiales</taxon>
        <taxon>Thermomonosporaceae</taxon>
        <taxon>Actinomadura</taxon>
    </lineage>
</organism>
<keyword evidence="5" id="KW-1185">Reference proteome</keyword>
<evidence type="ECO:0000313" key="5">
    <source>
        <dbReference type="Proteomes" id="UP000198420"/>
    </source>
</evidence>
<proteinExistence type="predicted"/>
<feature type="domain" description="vWA-MoxR associated protein middle region 0" evidence="1">
    <location>
        <begin position="107"/>
        <end position="211"/>
    </location>
</feature>